<reference evidence="2 3" key="1">
    <citation type="submission" date="2020-08" db="EMBL/GenBank/DDBJ databases">
        <title>Genomic Encyclopedia of Type Strains, Phase III (KMG-III): the genomes of soil and plant-associated and newly described type strains.</title>
        <authorList>
            <person name="Whitman W."/>
        </authorList>
    </citation>
    <scope>NUCLEOTIDE SEQUENCE [LARGE SCALE GENOMIC DNA]</scope>
    <source>
        <strain evidence="2 3">CECT 8803</strain>
    </source>
</reference>
<sequence>MGFAIILSTVIGLTALALSYSFFRRRRWIAPVLACFAFTASLAWFLLPVCVLIPPEDIASFNPPIETRTETGILGQRYFEERNGGWFHCKARIARKLFF</sequence>
<evidence type="ECO:0000313" key="2">
    <source>
        <dbReference type="EMBL" id="MBB3065380.1"/>
    </source>
</evidence>
<protein>
    <submittedName>
        <fullName evidence="2">Uncharacterized protein</fullName>
    </submittedName>
</protein>
<accession>A0A839SUM3</accession>
<keyword evidence="1" id="KW-1133">Transmembrane helix</keyword>
<name>A0A839SUM3_9PROT</name>
<keyword evidence="3" id="KW-1185">Reference proteome</keyword>
<keyword evidence="1" id="KW-0812">Transmembrane</keyword>
<dbReference type="AlphaFoldDB" id="A0A839SUM3"/>
<feature type="transmembrane region" description="Helical" evidence="1">
    <location>
        <begin position="29"/>
        <end position="53"/>
    </location>
</feature>
<dbReference type="EMBL" id="JACHXA010000004">
    <property type="protein sequence ID" value="MBB3065380.1"/>
    <property type="molecule type" value="Genomic_DNA"/>
</dbReference>
<evidence type="ECO:0000313" key="3">
    <source>
        <dbReference type="Proteomes" id="UP000581135"/>
    </source>
</evidence>
<dbReference type="Proteomes" id="UP000581135">
    <property type="component" value="Unassembled WGS sequence"/>
</dbReference>
<dbReference type="RefSeq" id="WP_183416215.1">
    <property type="nucleotide sequence ID" value="NZ_JACHXA010000004.1"/>
</dbReference>
<proteinExistence type="predicted"/>
<organism evidence="2 3">
    <name type="scientific">Limibacillus halophilus</name>
    <dbReference type="NCBI Taxonomy" id="1579333"/>
    <lineage>
        <taxon>Bacteria</taxon>
        <taxon>Pseudomonadati</taxon>
        <taxon>Pseudomonadota</taxon>
        <taxon>Alphaproteobacteria</taxon>
        <taxon>Rhodospirillales</taxon>
        <taxon>Rhodovibrionaceae</taxon>
        <taxon>Limibacillus</taxon>
    </lineage>
</organism>
<keyword evidence="1" id="KW-0472">Membrane</keyword>
<gene>
    <name evidence="2" type="ORF">FHR98_001667</name>
</gene>
<evidence type="ECO:0000256" key="1">
    <source>
        <dbReference type="SAM" id="Phobius"/>
    </source>
</evidence>
<comment type="caution">
    <text evidence="2">The sequence shown here is derived from an EMBL/GenBank/DDBJ whole genome shotgun (WGS) entry which is preliminary data.</text>
</comment>